<reference evidence="6" key="1">
    <citation type="submission" date="2022-10" db="EMBL/GenBank/DDBJ databases">
        <title>WGS of marine actinomycetes from Thailand.</title>
        <authorList>
            <person name="Thawai C."/>
        </authorList>
    </citation>
    <scope>NUCLEOTIDE SEQUENCE</scope>
    <source>
        <strain evidence="6">SW21</strain>
    </source>
</reference>
<dbReference type="EMBL" id="JAPKFM010000020">
    <property type="protein sequence ID" value="MCX2965902.1"/>
    <property type="molecule type" value="Genomic_DNA"/>
</dbReference>
<evidence type="ECO:0000313" key="6">
    <source>
        <dbReference type="EMBL" id="MCX2965902.1"/>
    </source>
</evidence>
<dbReference type="Proteomes" id="UP001143347">
    <property type="component" value="Unassembled WGS sequence"/>
</dbReference>
<feature type="chain" id="PRO_5040877922" evidence="5">
    <location>
        <begin position="26"/>
        <end position="461"/>
    </location>
</feature>
<comment type="similarity">
    <text evidence="1">Belongs to the cutinase family.</text>
</comment>
<dbReference type="PANTHER" id="PTHR33630:SF9">
    <property type="entry name" value="CUTINASE 4"/>
    <property type="match status" value="1"/>
</dbReference>
<evidence type="ECO:0000256" key="4">
    <source>
        <dbReference type="ARBA" id="ARBA00023157"/>
    </source>
</evidence>
<dbReference type="PANTHER" id="PTHR33630">
    <property type="entry name" value="CUTINASE RV1984C-RELATED-RELATED"/>
    <property type="match status" value="1"/>
</dbReference>
<keyword evidence="4" id="KW-1015">Disulfide bond</keyword>
<comment type="caution">
    <text evidence="6">The sequence shown here is derived from an EMBL/GenBank/DDBJ whole genome shotgun (WGS) entry which is preliminary data.</text>
</comment>
<keyword evidence="3" id="KW-0378">Hydrolase</keyword>
<dbReference type="RefSeq" id="WP_266062897.1">
    <property type="nucleotide sequence ID" value="NZ_JAPKFM010000020.1"/>
</dbReference>
<proteinExistence type="inferred from homology"/>
<evidence type="ECO:0000313" key="7">
    <source>
        <dbReference type="Proteomes" id="UP001143347"/>
    </source>
</evidence>
<sequence length="461" mass="46963">MPIIGLTALSVVAVGLLTAPAPAPADAHGAPTFNLFIPGTWETDETADPSTPIGALKPIAERIRRDHGTSAHIYFLPYLARAFDNGESYGVSKATALDNAARVLRDFTARHPTAKVTITGYSQGADAAGDLASAIGNRIGPVTPDKVLAVALLADPRAGTRGETVVGPRADGVGIADPRPAGMGTLAGRVSSICAPADLYCSIDKRQNPFLGQLGSALGKTPDQAVLAVRRAATAAGTLASLDLHGIAAGLAALPPQAADGDLAAAHATATELNADLRPLVTLAAAVDFAEISAVLALIPDETGFAKAMSVVAAGLSHVDVERTADLVGRIQQLTWVAAAEVGQRAGAKTLPVTGHTRAEVARLGRELGQVARGVVSATPQAGSGMPVVSPDFKNSATAVTRIVAKYAITDPATLVTDAVSAGKFYSGESHVRYGSLVVDANGNNAVSWLAQWLTTAIAQA</sequence>
<gene>
    <name evidence="6" type="ORF">OSB52_17585</name>
</gene>
<feature type="signal peptide" evidence="5">
    <location>
        <begin position="1"/>
        <end position="25"/>
    </location>
</feature>
<organism evidence="6 7">
    <name type="scientific">Gordonia aquimaris</name>
    <dbReference type="NCBI Taxonomy" id="2984863"/>
    <lineage>
        <taxon>Bacteria</taxon>
        <taxon>Bacillati</taxon>
        <taxon>Actinomycetota</taxon>
        <taxon>Actinomycetes</taxon>
        <taxon>Mycobacteriales</taxon>
        <taxon>Gordoniaceae</taxon>
        <taxon>Gordonia</taxon>
    </lineage>
</organism>
<keyword evidence="7" id="KW-1185">Reference proteome</keyword>
<evidence type="ECO:0000256" key="1">
    <source>
        <dbReference type="ARBA" id="ARBA00007534"/>
    </source>
</evidence>
<dbReference type="GO" id="GO:0052689">
    <property type="term" value="F:carboxylic ester hydrolase activity"/>
    <property type="evidence" value="ECO:0007669"/>
    <property type="project" value="UniProtKB-KW"/>
</dbReference>
<dbReference type="InterPro" id="IPR029058">
    <property type="entry name" value="AB_hydrolase_fold"/>
</dbReference>
<keyword evidence="5" id="KW-0732">Signal</keyword>
<evidence type="ECO:0000256" key="5">
    <source>
        <dbReference type="SAM" id="SignalP"/>
    </source>
</evidence>
<dbReference type="SMART" id="SM01110">
    <property type="entry name" value="Cutinase"/>
    <property type="match status" value="1"/>
</dbReference>
<keyword evidence="2" id="KW-0719">Serine esterase</keyword>
<accession>A0A9X3D938</accession>
<dbReference type="InterPro" id="IPR000675">
    <property type="entry name" value="Cutinase/axe"/>
</dbReference>
<dbReference type="AlphaFoldDB" id="A0A9X3D938"/>
<evidence type="ECO:0000256" key="3">
    <source>
        <dbReference type="ARBA" id="ARBA00022801"/>
    </source>
</evidence>
<name>A0A9X3D938_9ACTN</name>
<dbReference type="SUPFAM" id="SSF53474">
    <property type="entry name" value="alpha/beta-Hydrolases"/>
    <property type="match status" value="1"/>
</dbReference>
<dbReference type="Gene3D" id="3.40.50.1820">
    <property type="entry name" value="alpha/beta hydrolase"/>
    <property type="match status" value="1"/>
</dbReference>
<dbReference type="Pfam" id="PF01083">
    <property type="entry name" value="Cutinase"/>
    <property type="match status" value="1"/>
</dbReference>
<protein>
    <submittedName>
        <fullName evidence="6">Cutinase family protein</fullName>
    </submittedName>
</protein>
<evidence type="ECO:0000256" key="2">
    <source>
        <dbReference type="ARBA" id="ARBA00022487"/>
    </source>
</evidence>